<dbReference type="Pfam" id="PF07802">
    <property type="entry name" value="GCK"/>
    <property type="match status" value="1"/>
</dbReference>
<name>A0A7I8L788_SPIIN</name>
<evidence type="ECO:0000313" key="3">
    <source>
        <dbReference type="Proteomes" id="UP000663760"/>
    </source>
</evidence>
<organism evidence="2 3">
    <name type="scientific">Spirodela intermedia</name>
    <name type="common">Intermediate duckweed</name>
    <dbReference type="NCBI Taxonomy" id="51605"/>
    <lineage>
        <taxon>Eukaryota</taxon>
        <taxon>Viridiplantae</taxon>
        <taxon>Streptophyta</taxon>
        <taxon>Embryophyta</taxon>
        <taxon>Tracheophyta</taxon>
        <taxon>Spermatophyta</taxon>
        <taxon>Magnoliopsida</taxon>
        <taxon>Liliopsida</taxon>
        <taxon>Araceae</taxon>
        <taxon>Lemnoideae</taxon>
        <taxon>Spirodela</taxon>
    </lineage>
</organism>
<dbReference type="SMART" id="SM01227">
    <property type="entry name" value="GCK"/>
    <property type="match status" value="1"/>
</dbReference>
<feature type="domain" description="GCK" evidence="1">
    <location>
        <begin position="1"/>
        <end position="67"/>
    </location>
</feature>
<dbReference type="InterPro" id="IPR012891">
    <property type="entry name" value="GCK_dom"/>
</dbReference>
<dbReference type="Proteomes" id="UP000663760">
    <property type="component" value="Chromosome 12"/>
</dbReference>
<protein>
    <recommendedName>
        <fullName evidence="1">GCK domain-containing protein</fullName>
    </recommendedName>
</protein>
<accession>A0A7I8L788</accession>
<reference evidence="2" key="1">
    <citation type="submission" date="2020-02" db="EMBL/GenBank/DDBJ databases">
        <authorList>
            <person name="Scholz U."/>
            <person name="Mascher M."/>
            <person name="Fiebig A."/>
        </authorList>
    </citation>
    <scope>NUCLEOTIDE SEQUENCE</scope>
</reference>
<keyword evidence="3" id="KW-1185">Reference proteome</keyword>
<dbReference type="EMBL" id="LR746275">
    <property type="protein sequence ID" value="CAA7405879.1"/>
    <property type="molecule type" value="Genomic_DNA"/>
</dbReference>
<dbReference type="PANTHER" id="PTHR34357">
    <property type="entry name" value="F7A19.14 PROTEIN-RELATED"/>
    <property type="match status" value="1"/>
</dbReference>
<sequence>MKGGGCKESFVAWEFCMQEAESKKEDLVEKCYQVTGRLMACMEQHADYYEPILRAEKAMKEEVARGLEQDRGGPSEAITD</sequence>
<dbReference type="AlphaFoldDB" id="A0A7I8L788"/>
<dbReference type="Gene3D" id="1.10.287.2900">
    <property type="match status" value="1"/>
</dbReference>
<dbReference type="PANTHER" id="PTHR34357:SF2">
    <property type="entry name" value="F26F24.3-RELATED"/>
    <property type="match status" value="1"/>
</dbReference>
<evidence type="ECO:0000259" key="1">
    <source>
        <dbReference type="SMART" id="SM01227"/>
    </source>
</evidence>
<evidence type="ECO:0000313" key="2">
    <source>
        <dbReference type="EMBL" id="CAA7405879.1"/>
    </source>
</evidence>
<gene>
    <name evidence="2" type="ORF">SI8410_12016557</name>
</gene>
<proteinExistence type="predicted"/>
<dbReference type="OrthoDB" id="2148418at2759"/>